<evidence type="ECO:0000256" key="1">
    <source>
        <dbReference type="SAM" id="MobiDB-lite"/>
    </source>
</evidence>
<dbReference type="Proteomes" id="UP000766153">
    <property type="component" value="Unassembled WGS sequence"/>
</dbReference>
<gene>
    <name evidence="2" type="ORF">H3T91_01675</name>
</gene>
<dbReference type="RefSeq" id="WP_198207318.1">
    <property type="nucleotide sequence ID" value="NZ_JACFRB010000001.1"/>
</dbReference>
<dbReference type="EMBL" id="JACFRB010000001">
    <property type="protein sequence ID" value="MBI0105210.1"/>
    <property type="molecule type" value="Genomic_DNA"/>
</dbReference>
<name>A0ABS0QTJ8_9BIFI</name>
<proteinExistence type="predicted"/>
<evidence type="ECO:0000313" key="2">
    <source>
        <dbReference type="EMBL" id="MBI0105210.1"/>
    </source>
</evidence>
<organism evidence="2 3">
    <name type="scientific">Bifidobacterium polysaccharolyticum</name>
    <dbReference type="NCBI Taxonomy" id="2750967"/>
    <lineage>
        <taxon>Bacteria</taxon>
        <taxon>Bacillati</taxon>
        <taxon>Actinomycetota</taxon>
        <taxon>Actinomycetes</taxon>
        <taxon>Bifidobacteriales</taxon>
        <taxon>Bifidobacteriaceae</taxon>
        <taxon>Bifidobacterium</taxon>
    </lineage>
</organism>
<evidence type="ECO:0000313" key="3">
    <source>
        <dbReference type="Proteomes" id="UP000766153"/>
    </source>
</evidence>
<sequence>MQPSTRAWITDPEAGFSGDSPIDNGELDRQATPPNAYDYADLARMIWRKGNLKPQFEDDDTICN</sequence>
<protein>
    <submittedName>
        <fullName evidence="2">Uncharacterized protein</fullName>
    </submittedName>
</protein>
<keyword evidence="3" id="KW-1185">Reference proteome</keyword>
<accession>A0ABS0QTJ8</accession>
<comment type="caution">
    <text evidence="2">The sequence shown here is derived from an EMBL/GenBank/DDBJ whole genome shotgun (WGS) entry which is preliminary data.</text>
</comment>
<reference evidence="2 3" key="1">
    <citation type="submission" date="2020-07" db="EMBL/GenBank/DDBJ databases">
        <title>Isolated bacteria genomes of Apis mellifera.</title>
        <authorList>
            <person name="Wu J."/>
            <person name="Zheng H."/>
        </authorList>
    </citation>
    <scope>NUCLEOTIDE SEQUENCE [LARGE SCALE GENOMIC DNA]</scope>
    <source>
        <strain evidence="2 3">B14448H7</strain>
    </source>
</reference>
<feature type="region of interest" description="Disordered" evidence="1">
    <location>
        <begin position="1"/>
        <end position="33"/>
    </location>
</feature>